<evidence type="ECO:0000313" key="3">
    <source>
        <dbReference type="EMBL" id="KAK9670956.1"/>
    </source>
</evidence>
<protein>
    <submittedName>
        <fullName evidence="3">1,3-beta-D-glucan synthase</fullName>
        <ecNumber evidence="3">2.4.1.34</ecNumber>
    </submittedName>
</protein>
<keyword evidence="4" id="KW-1185">Reference proteome</keyword>
<dbReference type="Proteomes" id="UP001479436">
    <property type="component" value="Unassembled WGS sequence"/>
</dbReference>
<dbReference type="PANTHER" id="PTHR12741">
    <property type="entry name" value="LYST-INTERACTING PROTEIN LIP5 DOPAMINE RESPONSIVE PROTEIN DRG-1"/>
    <property type="match status" value="1"/>
</dbReference>
<name>A0ABR2VKP4_9FUNG</name>
<feature type="transmembrane region" description="Helical" evidence="1">
    <location>
        <begin position="473"/>
        <end position="490"/>
    </location>
</feature>
<evidence type="ECO:0000313" key="4">
    <source>
        <dbReference type="Proteomes" id="UP001479436"/>
    </source>
</evidence>
<comment type="caution">
    <text evidence="3">The sequence shown here is derived from an EMBL/GenBank/DDBJ whole genome shotgun (WGS) entry which is preliminary data.</text>
</comment>
<reference evidence="3 4" key="1">
    <citation type="submission" date="2023-04" db="EMBL/GenBank/DDBJ databases">
        <title>Genome of Basidiobolus ranarum AG-B5.</title>
        <authorList>
            <person name="Stajich J.E."/>
            <person name="Carter-House D."/>
            <person name="Gryganskyi A."/>
        </authorList>
    </citation>
    <scope>NUCLEOTIDE SEQUENCE [LARGE SCALE GENOMIC DNA]</scope>
    <source>
        <strain evidence="3 4">AG-B5</strain>
    </source>
</reference>
<keyword evidence="1" id="KW-1133">Transmembrane helix</keyword>
<dbReference type="Pfam" id="PF02364">
    <property type="entry name" value="Glucan_synthase"/>
    <property type="match status" value="1"/>
</dbReference>
<feature type="transmembrane region" description="Helical" evidence="1">
    <location>
        <begin position="248"/>
        <end position="264"/>
    </location>
</feature>
<feature type="domain" description="Glycosyl transferase 48" evidence="2">
    <location>
        <begin position="1"/>
        <end position="398"/>
    </location>
</feature>
<feature type="transmembrane region" description="Helical" evidence="1">
    <location>
        <begin position="510"/>
        <end position="529"/>
    </location>
</feature>
<evidence type="ECO:0000256" key="1">
    <source>
        <dbReference type="SAM" id="Phobius"/>
    </source>
</evidence>
<sequence length="600" mass="68049">MNAFERGGRIKHTEYFQCGKGRDLGFCSVLNFVTKIGTGMGEQMLSREQYYIGTQLPLDRVLTFFYAHPGFHINNIMIMLSVQLFMITAICVASLTKVLTVCHYVAHPAPNAPLLPEGCYDVWPVNSWIHRTVLSILIVFGIAFIPLFLQILTEQGISRSFTRLAKQLLSMSPLFEVFLTQIYANSLIQNMSFGGARYIATGRGFAINRVSFPELYSRFASSSIYLGSRILLMLIYVCINAYLSDYIYFYFTALALTISPFLFNPHQFKLRDFLLDYREFLRWLSIGNTTSEEKSWINFRRITRVKITGSKRKGLEESKSKLSSYVPRASTIGLLISEVVIPVIMAAVMICIFAFNSIHTKGLVDNAIHIAIIACGPIALNAGFLMAFFFVSLFLGPMFGACCKGFGTVIAGIAHGWAVINLIIFFIVAWFIEDWNLANATLAMIAASYIQRAIFSIILLACSREYGQDEANIAWWTGKWYSAGLGYMAFTQPMREFFCKITEMSLFATDFIICHCILFVLAIFCLVPYSDKIHSTMLFWYRNHDHIRPPIYSPKELKQRKIRSILYGILLFCIFILFVIIIVGPLCAHSLIPIKPSDLF</sequence>
<evidence type="ECO:0000259" key="2">
    <source>
        <dbReference type="Pfam" id="PF02364"/>
    </source>
</evidence>
<keyword evidence="1" id="KW-0472">Membrane</keyword>
<keyword evidence="3" id="KW-0808">Transferase</keyword>
<dbReference type="EMBL" id="JASJQH010010328">
    <property type="protein sequence ID" value="KAK9670956.1"/>
    <property type="molecule type" value="Genomic_DNA"/>
</dbReference>
<keyword evidence="1" id="KW-0812">Transmembrane</keyword>
<feature type="transmembrane region" description="Helical" evidence="1">
    <location>
        <begin position="224"/>
        <end position="242"/>
    </location>
</feature>
<dbReference type="PANTHER" id="PTHR12741:SF48">
    <property type="entry name" value="1,3-BETA-GLUCAN SYNTHASE COMPONENT FKS1-RELATED"/>
    <property type="match status" value="1"/>
</dbReference>
<gene>
    <name evidence="3" type="primary">FKS1_6</name>
    <name evidence="3" type="ORF">K7432_017196</name>
</gene>
<keyword evidence="3" id="KW-0328">Glycosyltransferase</keyword>
<feature type="transmembrane region" description="Helical" evidence="1">
    <location>
        <begin position="367"/>
        <end position="394"/>
    </location>
</feature>
<dbReference type="InterPro" id="IPR003440">
    <property type="entry name" value="Glyco_trans_48_dom"/>
</dbReference>
<feature type="transmembrane region" description="Helical" evidence="1">
    <location>
        <begin position="438"/>
        <end position="461"/>
    </location>
</feature>
<feature type="transmembrane region" description="Helical" evidence="1">
    <location>
        <begin position="565"/>
        <end position="592"/>
    </location>
</feature>
<feature type="transmembrane region" description="Helical" evidence="1">
    <location>
        <begin position="329"/>
        <end position="355"/>
    </location>
</feature>
<organism evidence="3 4">
    <name type="scientific">Basidiobolus ranarum</name>
    <dbReference type="NCBI Taxonomy" id="34480"/>
    <lineage>
        <taxon>Eukaryota</taxon>
        <taxon>Fungi</taxon>
        <taxon>Fungi incertae sedis</taxon>
        <taxon>Zoopagomycota</taxon>
        <taxon>Entomophthoromycotina</taxon>
        <taxon>Basidiobolomycetes</taxon>
        <taxon>Basidiobolales</taxon>
        <taxon>Basidiobolaceae</taxon>
        <taxon>Basidiobolus</taxon>
    </lineage>
</organism>
<feature type="transmembrane region" description="Helical" evidence="1">
    <location>
        <begin position="406"/>
        <end position="432"/>
    </location>
</feature>
<feature type="transmembrane region" description="Helical" evidence="1">
    <location>
        <begin position="133"/>
        <end position="153"/>
    </location>
</feature>
<feature type="transmembrane region" description="Helical" evidence="1">
    <location>
        <begin position="84"/>
        <end position="106"/>
    </location>
</feature>
<accession>A0ABR2VKP4</accession>
<dbReference type="EC" id="2.4.1.34" evidence="3"/>
<proteinExistence type="predicted"/>
<dbReference type="GO" id="GO:0003843">
    <property type="term" value="F:1,3-beta-D-glucan synthase activity"/>
    <property type="evidence" value="ECO:0007669"/>
    <property type="project" value="UniProtKB-EC"/>
</dbReference>